<dbReference type="Proteomes" id="UP000192578">
    <property type="component" value="Unassembled WGS sequence"/>
</dbReference>
<dbReference type="AlphaFoldDB" id="A0A1W0X682"/>
<sequence>MVLCSPALTATVLVSVVVSAMCHVAMVFHTITSQTSGYPRSNGIKVIPKSPFSFFCRVPDQAVIQGGVAIIAACWSGLAAAEPVVTILVDLATASACVGSHTFAPRRSAMAMRNRSSSSRVDTLRLGIAFHHLSDSGRRMASSRALPLTFEVAINSRSPISTIGVS</sequence>
<name>A0A1W0X682_HYPEX</name>
<evidence type="ECO:0000313" key="2">
    <source>
        <dbReference type="Proteomes" id="UP000192578"/>
    </source>
</evidence>
<accession>A0A1W0X682</accession>
<gene>
    <name evidence="1" type="ORF">BV898_03044</name>
</gene>
<dbReference type="EMBL" id="MTYJ01000014">
    <property type="protein sequence ID" value="OQV22993.1"/>
    <property type="molecule type" value="Genomic_DNA"/>
</dbReference>
<protein>
    <submittedName>
        <fullName evidence="1">Uncharacterized protein</fullName>
    </submittedName>
</protein>
<evidence type="ECO:0000313" key="1">
    <source>
        <dbReference type="EMBL" id="OQV22993.1"/>
    </source>
</evidence>
<keyword evidence="2" id="KW-1185">Reference proteome</keyword>
<reference evidence="2" key="1">
    <citation type="submission" date="2017-01" db="EMBL/GenBank/DDBJ databases">
        <title>Comparative genomics of anhydrobiosis in the tardigrade Hypsibius dujardini.</title>
        <authorList>
            <person name="Yoshida Y."/>
            <person name="Koutsovoulos G."/>
            <person name="Laetsch D."/>
            <person name="Stevens L."/>
            <person name="Kumar S."/>
            <person name="Horikawa D."/>
            <person name="Ishino K."/>
            <person name="Komine S."/>
            <person name="Tomita M."/>
            <person name="Blaxter M."/>
            <person name="Arakawa K."/>
        </authorList>
    </citation>
    <scope>NUCLEOTIDE SEQUENCE [LARGE SCALE GENOMIC DNA]</scope>
    <source>
        <strain evidence="2">Z151</strain>
    </source>
</reference>
<comment type="caution">
    <text evidence="1">The sequence shown here is derived from an EMBL/GenBank/DDBJ whole genome shotgun (WGS) entry which is preliminary data.</text>
</comment>
<organism evidence="1 2">
    <name type="scientific">Hypsibius exemplaris</name>
    <name type="common">Freshwater tardigrade</name>
    <dbReference type="NCBI Taxonomy" id="2072580"/>
    <lineage>
        <taxon>Eukaryota</taxon>
        <taxon>Metazoa</taxon>
        <taxon>Ecdysozoa</taxon>
        <taxon>Tardigrada</taxon>
        <taxon>Eutardigrada</taxon>
        <taxon>Parachela</taxon>
        <taxon>Hypsibioidea</taxon>
        <taxon>Hypsibiidae</taxon>
        <taxon>Hypsibius</taxon>
    </lineage>
</organism>
<proteinExistence type="predicted"/>